<dbReference type="InterPro" id="IPR029753">
    <property type="entry name" value="D-isomer_DH_CS"/>
</dbReference>
<dbReference type="PANTHER" id="PTHR43761:SF1">
    <property type="entry name" value="D-ISOMER SPECIFIC 2-HYDROXYACID DEHYDROGENASE CATALYTIC DOMAIN-CONTAINING PROTEIN-RELATED"/>
    <property type="match status" value="1"/>
</dbReference>
<comment type="similarity">
    <text evidence="1 4">Belongs to the D-isomer specific 2-hydroxyacid dehydrogenase family.</text>
</comment>
<accession>A0A975SL41</accession>
<evidence type="ECO:0000256" key="4">
    <source>
        <dbReference type="RuleBase" id="RU003719"/>
    </source>
</evidence>
<keyword evidence="8" id="KW-1185">Reference proteome</keyword>
<feature type="domain" description="D-isomer specific 2-hydroxyacid dehydrogenase NAD-binding" evidence="6">
    <location>
        <begin position="105"/>
        <end position="287"/>
    </location>
</feature>
<dbReference type="CDD" id="cd12162">
    <property type="entry name" value="2-Hacid_dh_4"/>
    <property type="match status" value="1"/>
</dbReference>
<dbReference type="Pfam" id="PF00389">
    <property type="entry name" value="2-Hacid_dh"/>
    <property type="match status" value="1"/>
</dbReference>
<sequence length="319" mass="33888">MEHIVYLEGDGLPVPLRRPAFPHEWREYPRTAPEEVAERLADATVAIVNKAPLSAAVLARLPRLKLVAVAATGTNNVDLAAARERGIRVTNIRGYAEHTVPEHVLAMLLSLFRNLPAYGAAMARGAWSAAPQFCWFGPPIRDLHGATLGLVGRGSLGQGVARLAESFGMTVLFAEHRGASLIRPGYTPFTEVLARADALSLHCPLTDATRHLIGPAELAALKPGAVVINTGRGGLVDEVALAAALRSGHLGGAGVDVLSQEPPQPDHPLLAPDLLANPRFILTPHVAWASLPAMGALAEQLMANLEKAILDNQYPNRVA</sequence>
<dbReference type="InterPro" id="IPR050418">
    <property type="entry name" value="D-iso_2-hydroxyacid_DH_PdxB"/>
</dbReference>
<protein>
    <submittedName>
        <fullName evidence="7">D-2-hydroxyacid dehydrogenase</fullName>
    </submittedName>
</protein>
<organism evidence="7 8">
    <name type="scientific">Azospira inquinata</name>
    <dbReference type="NCBI Taxonomy" id="2785627"/>
    <lineage>
        <taxon>Bacteria</taxon>
        <taxon>Pseudomonadati</taxon>
        <taxon>Pseudomonadota</taxon>
        <taxon>Betaproteobacteria</taxon>
        <taxon>Rhodocyclales</taxon>
        <taxon>Rhodocyclaceae</taxon>
        <taxon>Azospira</taxon>
    </lineage>
</organism>
<dbReference type="RefSeq" id="WP_216129294.1">
    <property type="nucleotide sequence ID" value="NZ_CP064782.1"/>
</dbReference>
<reference evidence="7" key="1">
    <citation type="submission" date="2020-11" db="EMBL/GenBank/DDBJ databases">
        <title>Azospira inquinata sp. nov.</title>
        <authorList>
            <person name="Moe W.M."/>
            <person name="Mikes M.C."/>
        </authorList>
    </citation>
    <scope>NUCLEOTIDE SEQUENCE</scope>
    <source>
        <strain evidence="7">Azo-3</strain>
    </source>
</reference>
<feature type="domain" description="D-isomer specific 2-hydroxyacid dehydrogenase catalytic" evidence="5">
    <location>
        <begin position="33"/>
        <end position="318"/>
    </location>
</feature>
<dbReference type="EMBL" id="CP064782">
    <property type="protein sequence ID" value="QWT48297.1"/>
    <property type="molecule type" value="Genomic_DNA"/>
</dbReference>
<dbReference type="AlphaFoldDB" id="A0A975SL41"/>
<evidence type="ECO:0000256" key="3">
    <source>
        <dbReference type="ARBA" id="ARBA00023027"/>
    </source>
</evidence>
<evidence type="ECO:0000256" key="1">
    <source>
        <dbReference type="ARBA" id="ARBA00005854"/>
    </source>
</evidence>
<name>A0A975SL41_9RHOO</name>
<keyword evidence="3" id="KW-0520">NAD</keyword>
<dbReference type="PROSITE" id="PS00671">
    <property type="entry name" value="D_2_HYDROXYACID_DH_3"/>
    <property type="match status" value="1"/>
</dbReference>
<dbReference type="GO" id="GO:0016616">
    <property type="term" value="F:oxidoreductase activity, acting on the CH-OH group of donors, NAD or NADP as acceptor"/>
    <property type="evidence" value="ECO:0007669"/>
    <property type="project" value="InterPro"/>
</dbReference>
<dbReference type="GO" id="GO:0051287">
    <property type="term" value="F:NAD binding"/>
    <property type="evidence" value="ECO:0007669"/>
    <property type="project" value="InterPro"/>
</dbReference>
<evidence type="ECO:0000256" key="2">
    <source>
        <dbReference type="ARBA" id="ARBA00023002"/>
    </source>
</evidence>
<keyword evidence="2 4" id="KW-0560">Oxidoreductase</keyword>
<evidence type="ECO:0000259" key="6">
    <source>
        <dbReference type="Pfam" id="PF02826"/>
    </source>
</evidence>
<dbReference type="InterPro" id="IPR006140">
    <property type="entry name" value="D-isomer_DH_NAD-bd"/>
</dbReference>
<dbReference type="Pfam" id="PF02826">
    <property type="entry name" value="2-Hacid_dh_C"/>
    <property type="match status" value="1"/>
</dbReference>
<gene>
    <name evidence="7" type="ORF">Azoinq_10540</name>
</gene>
<dbReference type="PANTHER" id="PTHR43761">
    <property type="entry name" value="D-ISOMER SPECIFIC 2-HYDROXYACID DEHYDROGENASE FAMILY PROTEIN (AFU_ORTHOLOGUE AFUA_1G13630)"/>
    <property type="match status" value="1"/>
</dbReference>
<evidence type="ECO:0000313" key="8">
    <source>
        <dbReference type="Proteomes" id="UP000683428"/>
    </source>
</evidence>
<proteinExistence type="inferred from homology"/>
<dbReference type="PROSITE" id="PS00670">
    <property type="entry name" value="D_2_HYDROXYACID_DH_2"/>
    <property type="match status" value="1"/>
</dbReference>
<dbReference type="Proteomes" id="UP000683428">
    <property type="component" value="Chromosome"/>
</dbReference>
<dbReference type="KEGG" id="aiq:Azoinq_10540"/>
<dbReference type="InterPro" id="IPR006139">
    <property type="entry name" value="D-isomer_2_OHA_DH_cat_dom"/>
</dbReference>
<evidence type="ECO:0000259" key="5">
    <source>
        <dbReference type="Pfam" id="PF00389"/>
    </source>
</evidence>
<evidence type="ECO:0000313" key="7">
    <source>
        <dbReference type="EMBL" id="QWT48297.1"/>
    </source>
</evidence>